<feature type="compositionally biased region" description="Polar residues" evidence="5">
    <location>
        <begin position="14"/>
        <end position="63"/>
    </location>
</feature>
<dbReference type="Proteomes" id="UP000036947">
    <property type="component" value="Unassembled WGS sequence"/>
</dbReference>
<feature type="transmembrane region" description="Helical" evidence="6">
    <location>
        <begin position="95"/>
        <end position="115"/>
    </location>
</feature>
<evidence type="ECO:0000256" key="6">
    <source>
        <dbReference type="SAM" id="Phobius"/>
    </source>
</evidence>
<evidence type="ECO:0000256" key="1">
    <source>
        <dbReference type="ARBA" id="ARBA00004141"/>
    </source>
</evidence>
<sequence length="328" mass="36097">MAVLDGDRRRKSLETNTDNVSLRSASIQKDFPQTQRPSTEKSSPGNNVESTPTLSSPGQQQDGSAAKPDIEKPAPSGPAFQQEAEANYKPKTAKFWLVVLSAFVPMFLVALDRTILSTAIPRITDDFKRAWAILAVLLFFFLDSPSRPQKPAPVKEHIMRLDPLATFFFVPSVTCLLLTLQWGGSTYPWSNWCIILLFVTFALAAIAFGVVQVMMPDSAALPIQIITQRTILAGTFVMFFLSGGMLLTVYYFPLWFQTTHGIDPVQSGIYSIRLILSLVVASLASGALTQRIGYYMPSMILCPCVTAVGQGLITTFTPNTDSSHWIAY</sequence>
<evidence type="ECO:0000256" key="5">
    <source>
        <dbReference type="SAM" id="MobiDB-lite"/>
    </source>
</evidence>
<dbReference type="PANTHER" id="PTHR23501:SF201">
    <property type="entry name" value="MFS AFLATOXIN EFFLUX PUMP"/>
    <property type="match status" value="1"/>
</dbReference>
<evidence type="ECO:0000313" key="7">
    <source>
        <dbReference type="EMBL" id="KND87895.1"/>
    </source>
</evidence>
<protein>
    <submittedName>
        <fullName evidence="7">Putative HC-toxin efflux carrier TOXA</fullName>
    </submittedName>
</protein>
<dbReference type="PANTHER" id="PTHR23501">
    <property type="entry name" value="MAJOR FACILITATOR SUPERFAMILY"/>
    <property type="match status" value="1"/>
</dbReference>
<keyword evidence="3 6" id="KW-1133">Transmembrane helix</keyword>
<dbReference type="EMBL" id="LFRF01000031">
    <property type="protein sequence ID" value="KND87895.1"/>
    <property type="molecule type" value="Genomic_DNA"/>
</dbReference>
<feature type="region of interest" description="Disordered" evidence="5">
    <location>
        <begin position="1"/>
        <end position="78"/>
    </location>
</feature>
<feature type="transmembrane region" description="Helical" evidence="6">
    <location>
        <begin position="268"/>
        <end position="289"/>
    </location>
</feature>
<proteinExistence type="predicted"/>
<evidence type="ECO:0000256" key="4">
    <source>
        <dbReference type="ARBA" id="ARBA00023136"/>
    </source>
</evidence>
<dbReference type="Gene3D" id="1.20.1250.20">
    <property type="entry name" value="MFS general substrate transporter like domains"/>
    <property type="match status" value="1"/>
</dbReference>
<dbReference type="GO" id="GO:0022857">
    <property type="term" value="F:transmembrane transporter activity"/>
    <property type="evidence" value="ECO:0007669"/>
    <property type="project" value="TreeGrafter"/>
</dbReference>
<keyword evidence="2 6" id="KW-0812">Transmembrane</keyword>
<name>A0A0L0N248_TOLOC</name>
<feature type="transmembrane region" description="Helical" evidence="6">
    <location>
        <begin position="231"/>
        <end position="256"/>
    </location>
</feature>
<keyword evidence="4 6" id="KW-0472">Membrane</keyword>
<organism evidence="7 8">
    <name type="scientific">Tolypocladium ophioglossoides (strain CBS 100239)</name>
    <name type="common">Snaketongue truffleclub</name>
    <name type="synonym">Elaphocordyceps ophioglossoides</name>
    <dbReference type="NCBI Taxonomy" id="1163406"/>
    <lineage>
        <taxon>Eukaryota</taxon>
        <taxon>Fungi</taxon>
        <taxon>Dikarya</taxon>
        <taxon>Ascomycota</taxon>
        <taxon>Pezizomycotina</taxon>
        <taxon>Sordariomycetes</taxon>
        <taxon>Hypocreomycetidae</taxon>
        <taxon>Hypocreales</taxon>
        <taxon>Ophiocordycipitaceae</taxon>
        <taxon>Tolypocladium</taxon>
    </lineage>
</organism>
<dbReference type="AlphaFoldDB" id="A0A0L0N248"/>
<evidence type="ECO:0000256" key="2">
    <source>
        <dbReference type="ARBA" id="ARBA00022692"/>
    </source>
</evidence>
<keyword evidence="8" id="KW-1185">Reference proteome</keyword>
<feature type="transmembrane region" description="Helical" evidence="6">
    <location>
        <begin position="164"/>
        <end position="183"/>
    </location>
</feature>
<dbReference type="SUPFAM" id="SSF103473">
    <property type="entry name" value="MFS general substrate transporter"/>
    <property type="match status" value="1"/>
</dbReference>
<gene>
    <name evidence="7" type="ORF">TOPH_07462</name>
</gene>
<comment type="caution">
    <text evidence="7">The sequence shown here is derived from an EMBL/GenBank/DDBJ whole genome shotgun (WGS) entry which is preliminary data.</text>
</comment>
<accession>A0A0L0N248</accession>
<dbReference type="OrthoDB" id="10021397at2759"/>
<comment type="subcellular location">
    <subcellularLocation>
        <location evidence="1">Membrane</location>
        <topology evidence="1">Multi-pass membrane protein</topology>
    </subcellularLocation>
</comment>
<dbReference type="InterPro" id="IPR036259">
    <property type="entry name" value="MFS_trans_sf"/>
</dbReference>
<reference evidence="7 8" key="1">
    <citation type="journal article" date="2015" name="BMC Genomics">
        <title>The genome of the truffle-parasite Tolypocladium ophioglossoides and the evolution of antifungal peptaibiotics.</title>
        <authorList>
            <person name="Quandt C.A."/>
            <person name="Bushley K.E."/>
            <person name="Spatafora J.W."/>
        </authorList>
    </citation>
    <scope>NUCLEOTIDE SEQUENCE [LARGE SCALE GENOMIC DNA]</scope>
    <source>
        <strain evidence="7 8">CBS 100239</strain>
    </source>
</reference>
<feature type="transmembrane region" description="Helical" evidence="6">
    <location>
        <begin position="189"/>
        <end position="211"/>
    </location>
</feature>
<evidence type="ECO:0000256" key="3">
    <source>
        <dbReference type="ARBA" id="ARBA00022989"/>
    </source>
</evidence>
<feature type="transmembrane region" description="Helical" evidence="6">
    <location>
        <begin position="127"/>
        <end position="143"/>
    </location>
</feature>
<dbReference type="GO" id="GO:0005886">
    <property type="term" value="C:plasma membrane"/>
    <property type="evidence" value="ECO:0007669"/>
    <property type="project" value="TreeGrafter"/>
</dbReference>
<evidence type="ECO:0000313" key="8">
    <source>
        <dbReference type="Proteomes" id="UP000036947"/>
    </source>
</evidence>